<keyword evidence="2" id="KW-1185">Reference proteome</keyword>
<organism evidence="1 2">
    <name type="scientific">Dendrothele bispora (strain CBS 962.96)</name>
    <dbReference type="NCBI Taxonomy" id="1314807"/>
    <lineage>
        <taxon>Eukaryota</taxon>
        <taxon>Fungi</taxon>
        <taxon>Dikarya</taxon>
        <taxon>Basidiomycota</taxon>
        <taxon>Agaricomycotina</taxon>
        <taxon>Agaricomycetes</taxon>
        <taxon>Agaricomycetidae</taxon>
        <taxon>Agaricales</taxon>
        <taxon>Agaricales incertae sedis</taxon>
        <taxon>Dendrothele</taxon>
    </lineage>
</organism>
<sequence length="52" mass="5692">MKSKSRLPIGVAMTPVLVVSCVMDRFFVAQDVAMRSIVLNNAKEKIGNVDIV</sequence>
<dbReference type="EMBL" id="ML181100">
    <property type="protein sequence ID" value="THU76184.1"/>
    <property type="molecule type" value="Genomic_DNA"/>
</dbReference>
<proteinExistence type="predicted"/>
<dbReference type="PROSITE" id="PS51257">
    <property type="entry name" value="PROKAR_LIPOPROTEIN"/>
    <property type="match status" value="1"/>
</dbReference>
<dbReference type="AlphaFoldDB" id="A0A4S8KKW5"/>
<protein>
    <submittedName>
        <fullName evidence="1">Uncharacterized protein</fullName>
    </submittedName>
</protein>
<feature type="non-terminal residue" evidence="1">
    <location>
        <position position="52"/>
    </location>
</feature>
<gene>
    <name evidence="1" type="ORF">K435DRAFT_787319</name>
</gene>
<evidence type="ECO:0000313" key="1">
    <source>
        <dbReference type="EMBL" id="THU76184.1"/>
    </source>
</evidence>
<name>A0A4S8KKW5_DENBC</name>
<accession>A0A4S8KKW5</accession>
<reference evidence="1 2" key="1">
    <citation type="journal article" date="2019" name="Nat. Ecol. Evol.">
        <title>Megaphylogeny resolves global patterns of mushroom evolution.</title>
        <authorList>
            <person name="Varga T."/>
            <person name="Krizsan K."/>
            <person name="Foldi C."/>
            <person name="Dima B."/>
            <person name="Sanchez-Garcia M."/>
            <person name="Sanchez-Ramirez S."/>
            <person name="Szollosi G.J."/>
            <person name="Szarkandi J.G."/>
            <person name="Papp V."/>
            <person name="Albert L."/>
            <person name="Andreopoulos W."/>
            <person name="Angelini C."/>
            <person name="Antonin V."/>
            <person name="Barry K.W."/>
            <person name="Bougher N.L."/>
            <person name="Buchanan P."/>
            <person name="Buyck B."/>
            <person name="Bense V."/>
            <person name="Catcheside P."/>
            <person name="Chovatia M."/>
            <person name="Cooper J."/>
            <person name="Damon W."/>
            <person name="Desjardin D."/>
            <person name="Finy P."/>
            <person name="Geml J."/>
            <person name="Haridas S."/>
            <person name="Hughes K."/>
            <person name="Justo A."/>
            <person name="Karasinski D."/>
            <person name="Kautmanova I."/>
            <person name="Kiss B."/>
            <person name="Kocsube S."/>
            <person name="Kotiranta H."/>
            <person name="LaButti K.M."/>
            <person name="Lechner B.E."/>
            <person name="Liimatainen K."/>
            <person name="Lipzen A."/>
            <person name="Lukacs Z."/>
            <person name="Mihaltcheva S."/>
            <person name="Morgado L.N."/>
            <person name="Niskanen T."/>
            <person name="Noordeloos M.E."/>
            <person name="Ohm R.A."/>
            <person name="Ortiz-Santana B."/>
            <person name="Ovrebo C."/>
            <person name="Racz N."/>
            <person name="Riley R."/>
            <person name="Savchenko A."/>
            <person name="Shiryaev A."/>
            <person name="Soop K."/>
            <person name="Spirin V."/>
            <person name="Szebenyi C."/>
            <person name="Tomsovsky M."/>
            <person name="Tulloss R.E."/>
            <person name="Uehling J."/>
            <person name="Grigoriev I.V."/>
            <person name="Vagvolgyi C."/>
            <person name="Papp T."/>
            <person name="Martin F.M."/>
            <person name="Miettinen O."/>
            <person name="Hibbett D.S."/>
            <person name="Nagy L.G."/>
        </authorList>
    </citation>
    <scope>NUCLEOTIDE SEQUENCE [LARGE SCALE GENOMIC DNA]</scope>
    <source>
        <strain evidence="1 2">CBS 962.96</strain>
    </source>
</reference>
<evidence type="ECO:0000313" key="2">
    <source>
        <dbReference type="Proteomes" id="UP000297245"/>
    </source>
</evidence>
<dbReference type="Proteomes" id="UP000297245">
    <property type="component" value="Unassembled WGS sequence"/>
</dbReference>